<dbReference type="RefSeq" id="WP_177112538.1">
    <property type="nucleotide sequence ID" value="NZ_JACASD010000058.1"/>
</dbReference>
<name>A0A7Y8G514_9PSED</name>
<gene>
    <name evidence="7" type="ORF">HX893_21920</name>
</gene>
<dbReference type="InterPro" id="IPR013762">
    <property type="entry name" value="Integrase-like_cat_sf"/>
</dbReference>
<dbReference type="Gene3D" id="1.10.443.10">
    <property type="entry name" value="Intergrase catalytic core"/>
    <property type="match status" value="1"/>
</dbReference>
<dbReference type="AlphaFoldDB" id="A0A7Y8G514"/>
<keyword evidence="2" id="KW-0229">DNA integration</keyword>
<dbReference type="PANTHER" id="PTHR30629">
    <property type="entry name" value="PROPHAGE INTEGRASE"/>
    <property type="match status" value="1"/>
</dbReference>
<dbReference type="Proteomes" id="UP000585226">
    <property type="component" value="Unassembled WGS sequence"/>
</dbReference>
<keyword evidence="3" id="KW-0238">DNA-binding</keyword>
<dbReference type="GO" id="GO:0006310">
    <property type="term" value="P:DNA recombination"/>
    <property type="evidence" value="ECO:0007669"/>
    <property type="project" value="UniProtKB-KW"/>
</dbReference>
<dbReference type="InterPro" id="IPR011010">
    <property type="entry name" value="DNA_brk_join_enz"/>
</dbReference>
<evidence type="ECO:0000313" key="8">
    <source>
        <dbReference type="Proteomes" id="UP000585226"/>
    </source>
</evidence>
<reference evidence="7 8" key="1">
    <citation type="submission" date="2020-04" db="EMBL/GenBank/DDBJ databases">
        <title>Molecular characterization of pseudomonads from Agaricus bisporus reveal novel blotch 2 pathogens in Western Europe.</title>
        <authorList>
            <person name="Taparia T."/>
            <person name="Krijger M."/>
            <person name="Haynes E."/>
            <person name="Elpinstone J.G."/>
            <person name="Noble R."/>
            <person name="Van Der Wolf J."/>
        </authorList>
    </citation>
    <scope>NUCLEOTIDE SEQUENCE [LARGE SCALE GENOMIC DNA]</scope>
    <source>
        <strain evidence="7 8">P8021</strain>
    </source>
</reference>
<dbReference type="GO" id="GO:0015074">
    <property type="term" value="P:DNA integration"/>
    <property type="evidence" value="ECO:0007669"/>
    <property type="project" value="UniProtKB-KW"/>
</dbReference>
<feature type="region of interest" description="Disordered" evidence="5">
    <location>
        <begin position="105"/>
        <end position="129"/>
    </location>
</feature>
<protein>
    <submittedName>
        <fullName evidence="7">Tyrosine-type recombinase/integrase</fullName>
    </submittedName>
</protein>
<dbReference type="InterPro" id="IPR010998">
    <property type="entry name" value="Integrase_recombinase_N"/>
</dbReference>
<evidence type="ECO:0000259" key="6">
    <source>
        <dbReference type="PROSITE" id="PS51898"/>
    </source>
</evidence>
<comment type="caution">
    <text evidence="7">The sequence shown here is derived from an EMBL/GenBank/DDBJ whole genome shotgun (WGS) entry which is preliminary data.</text>
</comment>
<comment type="similarity">
    <text evidence="1">Belongs to the 'phage' integrase family.</text>
</comment>
<organism evidence="7 8">
    <name type="scientific">Pseudomonas reactans</name>
    <dbReference type="NCBI Taxonomy" id="117680"/>
    <lineage>
        <taxon>Bacteria</taxon>
        <taxon>Pseudomonadati</taxon>
        <taxon>Pseudomonadota</taxon>
        <taxon>Gammaproteobacteria</taxon>
        <taxon>Pseudomonadales</taxon>
        <taxon>Pseudomonadaceae</taxon>
        <taxon>Pseudomonas</taxon>
    </lineage>
</organism>
<dbReference type="InterPro" id="IPR050808">
    <property type="entry name" value="Phage_Integrase"/>
</dbReference>
<sequence length="428" mass="46239">MTASQDLRNALKGFHLDNPGATWEEIREAIRAFALEALESDHSDDPMQEYGRVYSDLRSELVGHAMTASLTATQSRGVEAAARAVYGAEQRLRGNLGPLNETLREVGDPTDSGLSLPLSVSANQPKGTLESPERLSYAALSAAYMAEHSPNLAPTTLRNQSASQRVLGAALEGVDMLTHTRADMTALKETLGTTRANSTVNKLLTILLTTLEWAVNTGAIERHYGKGLKHKRDADSVREAFTEADLKDIMTNATQDSSEASLLIQLAAITGARQNEVYTLTTEDIKEVAGVWVIDINTNQPFKSLKNAQSARLVPLTGVMGFDLEGFLKLVKGRPAGSRLFTENPTMGRKVNSLLRSFHSKGDHKALVFHSLRHSMATQLKAHGIPVETAQSILGHASSTLTYDLYGKGAGVNLASLREAIEEALPAV</sequence>
<keyword evidence="4" id="KW-0233">DNA recombination</keyword>
<dbReference type="InterPro" id="IPR002104">
    <property type="entry name" value="Integrase_catalytic"/>
</dbReference>
<dbReference type="PANTHER" id="PTHR30629:SF2">
    <property type="entry name" value="PROPHAGE INTEGRASE INTS-RELATED"/>
    <property type="match status" value="1"/>
</dbReference>
<dbReference type="Gene3D" id="1.10.150.130">
    <property type="match status" value="1"/>
</dbReference>
<evidence type="ECO:0000256" key="4">
    <source>
        <dbReference type="ARBA" id="ARBA00023172"/>
    </source>
</evidence>
<dbReference type="GO" id="GO:0003677">
    <property type="term" value="F:DNA binding"/>
    <property type="evidence" value="ECO:0007669"/>
    <property type="project" value="UniProtKB-KW"/>
</dbReference>
<accession>A0A7Y8G514</accession>
<evidence type="ECO:0000256" key="5">
    <source>
        <dbReference type="SAM" id="MobiDB-lite"/>
    </source>
</evidence>
<evidence type="ECO:0000313" key="7">
    <source>
        <dbReference type="EMBL" id="NWE90788.1"/>
    </source>
</evidence>
<evidence type="ECO:0000256" key="2">
    <source>
        <dbReference type="ARBA" id="ARBA00022908"/>
    </source>
</evidence>
<dbReference type="SUPFAM" id="SSF56349">
    <property type="entry name" value="DNA breaking-rejoining enzymes"/>
    <property type="match status" value="1"/>
</dbReference>
<evidence type="ECO:0000256" key="3">
    <source>
        <dbReference type="ARBA" id="ARBA00023125"/>
    </source>
</evidence>
<feature type="domain" description="Tyr recombinase" evidence="6">
    <location>
        <begin position="236"/>
        <end position="419"/>
    </location>
</feature>
<dbReference type="PROSITE" id="PS51898">
    <property type="entry name" value="TYR_RECOMBINASE"/>
    <property type="match status" value="1"/>
</dbReference>
<dbReference type="Pfam" id="PF00589">
    <property type="entry name" value="Phage_integrase"/>
    <property type="match status" value="1"/>
</dbReference>
<dbReference type="EMBL" id="JACASD010000058">
    <property type="protein sequence ID" value="NWE90788.1"/>
    <property type="molecule type" value="Genomic_DNA"/>
</dbReference>
<proteinExistence type="inferred from homology"/>
<evidence type="ECO:0000256" key="1">
    <source>
        <dbReference type="ARBA" id="ARBA00008857"/>
    </source>
</evidence>